<sequence length="436" mass="48469">MAVERIIDYIGVSDEEVAHLRLILRKLARRLPERWTLGPEARADMVLVDPGSVAGDAAQQRAFERGVPCVAVRRADGPEPFGRTLRLPLREDEVHDLLAGFEPSGGTVAPVPLISHGIDFFVTDIGEDFQIDPELLSAVPDARLVEPVPADDAVPDPDVLFRRDPFEQTVHALVPGALDSGTEVEYVAETSARAAARAEDRDPLGAPAGEAPNVSPRLHRRAQDEGSWPLRDYLLLPVVRGPSRIQLAGLPPLVIDPKREAYDAPVPLPDLELYCIQPLRRADWHPLSSAEIEALHASGRLRPWRRLLWMDRLVASGGNLDPHFDRAGTFWITRPLDIEDDYPHHARIVAAMAQPRRLHEIAQVAEAPMGDVFDVVNAFDAIGDLAWEPKVREEWEARMGRERERREALDRELAARRRELEAEADADDAPPRRGAG</sequence>
<evidence type="ECO:0000313" key="3">
    <source>
        <dbReference type="Proteomes" id="UP001595892"/>
    </source>
</evidence>
<evidence type="ECO:0000313" key="2">
    <source>
        <dbReference type="EMBL" id="MFC4728302.1"/>
    </source>
</evidence>
<feature type="region of interest" description="Disordered" evidence="1">
    <location>
        <begin position="195"/>
        <end position="223"/>
    </location>
</feature>
<protein>
    <recommendedName>
        <fullName evidence="4">PE-PGRS family protein</fullName>
    </recommendedName>
</protein>
<organism evidence="2 3">
    <name type="scientific">Coralloluteibacterium thermophilum</name>
    <dbReference type="NCBI Taxonomy" id="2707049"/>
    <lineage>
        <taxon>Bacteria</taxon>
        <taxon>Pseudomonadati</taxon>
        <taxon>Pseudomonadota</taxon>
        <taxon>Gammaproteobacteria</taxon>
        <taxon>Lysobacterales</taxon>
        <taxon>Lysobacteraceae</taxon>
        <taxon>Coralloluteibacterium</taxon>
    </lineage>
</organism>
<comment type="caution">
    <text evidence="2">The sequence shown here is derived from an EMBL/GenBank/DDBJ whole genome shotgun (WGS) entry which is preliminary data.</text>
</comment>
<accession>A0ABV9NJ10</accession>
<dbReference type="RefSeq" id="WP_377004328.1">
    <property type="nucleotide sequence ID" value="NZ_JBHSGG010000024.1"/>
</dbReference>
<name>A0ABV9NJ10_9GAMM</name>
<evidence type="ECO:0000256" key="1">
    <source>
        <dbReference type="SAM" id="MobiDB-lite"/>
    </source>
</evidence>
<reference evidence="3" key="1">
    <citation type="journal article" date="2019" name="Int. J. Syst. Evol. Microbiol.">
        <title>The Global Catalogue of Microorganisms (GCM) 10K type strain sequencing project: providing services to taxonomists for standard genome sequencing and annotation.</title>
        <authorList>
            <consortium name="The Broad Institute Genomics Platform"/>
            <consortium name="The Broad Institute Genome Sequencing Center for Infectious Disease"/>
            <person name="Wu L."/>
            <person name="Ma J."/>
        </authorList>
    </citation>
    <scope>NUCLEOTIDE SEQUENCE [LARGE SCALE GENOMIC DNA]</scope>
    <source>
        <strain evidence="3">CGMCC 1.13574</strain>
    </source>
</reference>
<evidence type="ECO:0008006" key="4">
    <source>
        <dbReference type="Google" id="ProtNLM"/>
    </source>
</evidence>
<keyword evidence="3" id="KW-1185">Reference proteome</keyword>
<dbReference type="EMBL" id="JBHSGG010000024">
    <property type="protein sequence ID" value="MFC4728302.1"/>
    <property type="molecule type" value="Genomic_DNA"/>
</dbReference>
<dbReference type="Proteomes" id="UP001595892">
    <property type="component" value="Unassembled WGS sequence"/>
</dbReference>
<gene>
    <name evidence="2" type="ORF">ACFO3Q_08980</name>
</gene>
<proteinExistence type="predicted"/>